<dbReference type="AlphaFoldDB" id="A0A8H2DRG0"/>
<dbReference type="Proteomes" id="UP000297595">
    <property type="component" value="Unassembled WGS sequence"/>
</dbReference>
<dbReference type="EMBL" id="SOZJ01000007">
    <property type="protein sequence ID" value="TGJ64279.1"/>
    <property type="molecule type" value="Genomic_DNA"/>
</dbReference>
<reference evidence="2 3" key="1">
    <citation type="submission" date="2019-03" db="EMBL/GenBank/DDBJ databases">
        <title>Nematode-trapping fungi genome.</title>
        <authorList>
            <person name="Vidal-Diez De Ulzurrun G."/>
        </authorList>
    </citation>
    <scope>NUCLEOTIDE SEQUENCE [LARGE SCALE GENOMIC DNA]</scope>
    <source>
        <strain evidence="2 3">TWF154</strain>
    </source>
</reference>
<protein>
    <submittedName>
        <fullName evidence="2">Uncharacterized protein</fullName>
    </submittedName>
</protein>
<evidence type="ECO:0000313" key="2">
    <source>
        <dbReference type="EMBL" id="TGJ64279.1"/>
    </source>
</evidence>
<evidence type="ECO:0000256" key="1">
    <source>
        <dbReference type="SAM" id="MobiDB-lite"/>
    </source>
</evidence>
<proteinExistence type="predicted"/>
<gene>
    <name evidence="2" type="ORF">EYR41_010342</name>
</gene>
<name>A0A8H2DRG0_ORBOL</name>
<accession>A0A8H2DRG0</accession>
<comment type="caution">
    <text evidence="2">The sequence shown here is derived from an EMBL/GenBank/DDBJ whole genome shotgun (WGS) entry which is preliminary data.</text>
</comment>
<organism evidence="2 3">
    <name type="scientific">Orbilia oligospora</name>
    <name type="common">Nematode-trapping fungus</name>
    <name type="synonym">Arthrobotrys oligospora</name>
    <dbReference type="NCBI Taxonomy" id="2813651"/>
    <lineage>
        <taxon>Eukaryota</taxon>
        <taxon>Fungi</taxon>
        <taxon>Dikarya</taxon>
        <taxon>Ascomycota</taxon>
        <taxon>Pezizomycotina</taxon>
        <taxon>Orbiliomycetes</taxon>
        <taxon>Orbiliales</taxon>
        <taxon>Orbiliaceae</taxon>
        <taxon>Orbilia</taxon>
    </lineage>
</organism>
<feature type="compositionally biased region" description="Low complexity" evidence="1">
    <location>
        <begin position="51"/>
        <end position="70"/>
    </location>
</feature>
<feature type="region of interest" description="Disordered" evidence="1">
    <location>
        <begin position="50"/>
        <end position="70"/>
    </location>
</feature>
<sequence length="70" mass="8094">MENATLRQEESKGKRILKNYRIYYYHNYTQLPYPQFFAIIDNQTGKVFKSQPAPEQAAAPAPQFALTSPL</sequence>
<evidence type="ECO:0000313" key="3">
    <source>
        <dbReference type="Proteomes" id="UP000297595"/>
    </source>
</evidence>